<dbReference type="InterPro" id="IPR006639">
    <property type="entry name" value="Preselin/SPP"/>
</dbReference>
<accession>A0A8T1WAJ7</accession>
<feature type="compositionally biased region" description="Polar residues" evidence="5">
    <location>
        <begin position="1"/>
        <end position="28"/>
    </location>
</feature>
<feature type="transmembrane region" description="Helical" evidence="6">
    <location>
        <begin position="182"/>
        <end position="201"/>
    </location>
</feature>
<evidence type="ECO:0000256" key="1">
    <source>
        <dbReference type="ARBA" id="ARBA00004127"/>
    </source>
</evidence>
<proteinExistence type="predicted"/>
<feature type="transmembrane region" description="Helical" evidence="6">
    <location>
        <begin position="64"/>
        <end position="85"/>
    </location>
</feature>
<dbReference type="PANTHER" id="PTHR10202">
    <property type="entry name" value="PRESENILIN"/>
    <property type="match status" value="1"/>
</dbReference>
<evidence type="ECO:0000256" key="5">
    <source>
        <dbReference type="SAM" id="MobiDB-lite"/>
    </source>
</evidence>
<gene>
    <name evidence="7" type="primary">PSEN2_3</name>
    <name evidence="7" type="ORF">PHYPSEUDO_011352</name>
</gene>
<feature type="transmembrane region" description="Helical" evidence="6">
    <location>
        <begin position="146"/>
        <end position="170"/>
    </location>
</feature>
<evidence type="ECO:0000313" key="7">
    <source>
        <dbReference type="EMBL" id="KAG7389083.1"/>
    </source>
</evidence>
<feature type="transmembrane region" description="Helical" evidence="6">
    <location>
        <begin position="208"/>
        <end position="225"/>
    </location>
</feature>
<evidence type="ECO:0000256" key="6">
    <source>
        <dbReference type="SAM" id="Phobius"/>
    </source>
</evidence>
<keyword evidence="3 6" id="KW-1133">Transmembrane helix</keyword>
<dbReference type="GO" id="GO:0070765">
    <property type="term" value="C:gamma-secretase complex"/>
    <property type="evidence" value="ECO:0007669"/>
    <property type="project" value="TreeGrafter"/>
</dbReference>
<evidence type="ECO:0000256" key="2">
    <source>
        <dbReference type="ARBA" id="ARBA00022692"/>
    </source>
</evidence>
<dbReference type="GO" id="GO:0012505">
    <property type="term" value="C:endomembrane system"/>
    <property type="evidence" value="ECO:0007669"/>
    <property type="project" value="UniProtKB-SubCell"/>
</dbReference>
<dbReference type="EMBL" id="JAGDFM010000050">
    <property type="protein sequence ID" value="KAG7389083.1"/>
    <property type="molecule type" value="Genomic_DNA"/>
</dbReference>
<dbReference type="Pfam" id="PF01080">
    <property type="entry name" value="Presenilin"/>
    <property type="match status" value="1"/>
</dbReference>
<feature type="region of interest" description="Disordered" evidence="5">
    <location>
        <begin position="1"/>
        <end position="31"/>
    </location>
</feature>
<comment type="caution">
    <text evidence="7">The sequence shown here is derived from an EMBL/GenBank/DDBJ whole genome shotgun (WGS) entry which is preliminary data.</text>
</comment>
<keyword evidence="2 6" id="KW-0812">Transmembrane</keyword>
<feature type="transmembrane region" description="Helical" evidence="6">
    <location>
        <begin position="231"/>
        <end position="249"/>
    </location>
</feature>
<dbReference type="AlphaFoldDB" id="A0A8T1WAJ7"/>
<dbReference type="GO" id="GO:0042500">
    <property type="term" value="F:aspartic endopeptidase activity, intramembrane cleaving"/>
    <property type="evidence" value="ECO:0007669"/>
    <property type="project" value="InterPro"/>
</dbReference>
<feature type="transmembrane region" description="Helical" evidence="6">
    <location>
        <begin position="446"/>
        <end position="466"/>
    </location>
</feature>
<keyword evidence="4 6" id="KW-0472">Membrane</keyword>
<feature type="transmembrane region" description="Helical" evidence="6">
    <location>
        <begin position="478"/>
        <end position="496"/>
    </location>
</feature>
<evidence type="ECO:0000313" key="8">
    <source>
        <dbReference type="Proteomes" id="UP000694044"/>
    </source>
</evidence>
<keyword evidence="8" id="KW-1185">Reference proteome</keyword>
<reference evidence="7" key="1">
    <citation type="submission" date="2021-02" db="EMBL/GenBank/DDBJ databases">
        <authorList>
            <person name="Palmer J.M."/>
        </authorList>
    </citation>
    <scope>NUCLEOTIDE SEQUENCE</scope>
    <source>
        <strain evidence="7">SCRP734</strain>
    </source>
</reference>
<dbReference type="InterPro" id="IPR001108">
    <property type="entry name" value="Peptidase_A22A"/>
</dbReference>
<dbReference type="OrthoDB" id="432970at2759"/>
<evidence type="ECO:0000256" key="3">
    <source>
        <dbReference type="ARBA" id="ARBA00022989"/>
    </source>
</evidence>
<dbReference type="GO" id="GO:0016485">
    <property type="term" value="P:protein processing"/>
    <property type="evidence" value="ECO:0007669"/>
    <property type="project" value="InterPro"/>
</dbReference>
<dbReference type="Proteomes" id="UP000694044">
    <property type="component" value="Unassembled WGS sequence"/>
</dbReference>
<protein>
    <submittedName>
        <fullName evidence="7">Presenilin-2</fullName>
    </submittedName>
</protein>
<dbReference type="GO" id="GO:0006509">
    <property type="term" value="P:membrane protein ectodomain proteolysis"/>
    <property type="evidence" value="ECO:0007669"/>
    <property type="project" value="TreeGrafter"/>
</dbReference>
<dbReference type="PANTHER" id="PTHR10202:SF13">
    <property type="entry name" value="PRESENILIN HOMOLOG"/>
    <property type="match status" value="1"/>
</dbReference>
<organism evidence="7 8">
    <name type="scientific">Phytophthora pseudosyringae</name>
    <dbReference type="NCBI Taxonomy" id="221518"/>
    <lineage>
        <taxon>Eukaryota</taxon>
        <taxon>Sar</taxon>
        <taxon>Stramenopiles</taxon>
        <taxon>Oomycota</taxon>
        <taxon>Peronosporomycetes</taxon>
        <taxon>Peronosporales</taxon>
        <taxon>Peronosporaceae</taxon>
        <taxon>Phytophthora</taxon>
    </lineage>
</organism>
<dbReference type="SMART" id="SM00730">
    <property type="entry name" value="PSN"/>
    <property type="match status" value="1"/>
</dbReference>
<sequence>MGNTRSDTRSLSSVHYVSVSGDESSSTMYEEPLLDKRSQVGKERQLQQDETADLGAVIHQLNSFFAVLWPVSIAIICSSLAASYISDPVMKQAMTTYMYYQEVDSSELSTAGKTEEALLNALLVIVFIALLTFGIVLLYKCNGMHLFAWYCMAYSAALLGLMGSKLVVIVLCENLHWVLDRVSLTVVMYNFAMVGVLSIFYQKGIPGILERGYLIATSVIVAWQLAQLPEWSVWMLLLLLGFWDLFAVLSPVGPLRCLVDLVQEKGTPIPGLLFEAEVADAHGGDNTKTQQAANVRRRRFATRDTVPEGDFVQRLLLAAQSESVVQGRGAVDAAQFRRQVQAFLYDQNSQCQNQSEELACAFERHQLRLWRNLYMFYGIDYVSKQQPYPSIQAVFPTPMDTYPAQGGRGSDSSGQDLEDKSIKLGLGDFIFYSVLVARASLHGFDVFAACFLSILVGLGITLYLLARFDALPALPISLFLGIITYLLTITIISPLLDELQAGSIFCI</sequence>
<feature type="transmembrane region" description="Helical" evidence="6">
    <location>
        <begin position="117"/>
        <end position="139"/>
    </location>
</feature>
<name>A0A8T1WAJ7_9STRA</name>
<comment type="subcellular location">
    <subcellularLocation>
        <location evidence="1">Endomembrane system</location>
        <topology evidence="1">Multi-pass membrane protein</topology>
    </subcellularLocation>
</comment>
<evidence type="ECO:0000256" key="4">
    <source>
        <dbReference type="ARBA" id="ARBA00023136"/>
    </source>
</evidence>